<protein>
    <submittedName>
        <fullName evidence="6">Dipeptide/oligopeptide/nickel ABC transporter ATP-binding protein</fullName>
    </submittedName>
</protein>
<sequence length="278" mass="31269">MGEQEFIRAEHINKTFSKQGKKIKAVDDVSLELYRGECFGLIGESGSGKSTLANVIAGLEKADSGAVYMDGPGGKINLLDAGNRKIQKEYCQKRQMIFQNPRLSFNPAMTIGKGLEEGVRYYTKIPAARRKELALENLELVGLKREYYDRHSSELSGGECQRAAIARALMIEPEFLICDEITSALDVSVQAQIMSLFMEIQKKKKMTCLFISHDLALVSSICNRIAVMYNGKIVESGDTKQIIYHSSSNYTQKLLQSVFFADRETMTRYERKKMESSI</sequence>
<proteinExistence type="inferred from homology"/>
<dbReference type="GO" id="GO:0055085">
    <property type="term" value="P:transmembrane transport"/>
    <property type="evidence" value="ECO:0007669"/>
    <property type="project" value="UniProtKB-ARBA"/>
</dbReference>
<evidence type="ECO:0000256" key="1">
    <source>
        <dbReference type="ARBA" id="ARBA00005417"/>
    </source>
</evidence>
<dbReference type="PANTHER" id="PTHR43776:SF7">
    <property type="entry name" value="D,D-DIPEPTIDE TRANSPORT ATP-BINDING PROTEIN DDPF-RELATED"/>
    <property type="match status" value="1"/>
</dbReference>
<dbReference type="InterPro" id="IPR003593">
    <property type="entry name" value="AAA+_ATPase"/>
</dbReference>
<dbReference type="PROSITE" id="PS50893">
    <property type="entry name" value="ABC_TRANSPORTER_2"/>
    <property type="match status" value="1"/>
</dbReference>
<keyword evidence="3" id="KW-0547">Nucleotide-binding</keyword>
<dbReference type="SUPFAM" id="SSF52540">
    <property type="entry name" value="P-loop containing nucleoside triphosphate hydrolases"/>
    <property type="match status" value="1"/>
</dbReference>
<comment type="caution">
    <text evidence="6">The sequence shown here is derived from an EMBL/GenBank/DDBJ whole genome shotgun (WGS) entry which is preliminary data.</text>
</comment>
<dbReference type="Proteomes" id="UP001197875">
    <property type="component" value="Unassembled WGS sequence"/>
</dbReference>
<dbReference type="InterPro" id="IPR027417">
    <property type="entry name" value="P-loop_NTPase"/>
</dbReference>
<evidence type="ECO:0000313" key="6">
    <source>
        <dbReference type="EMBL" id="MCC2190501.1"/>
    </source>
</evidence>
<name>A0AAE3DTZ9_9FIRM</name>
<dbReference type="Gene3D" id="3.40.50.300">
    <property type="entry name" value="P-loop containing nucleotide triphosphate hydrolases"/>
    <property type="match status" value="1"/>
</dbReference>
<keyword evidence="7" id="KW-1185">Reference proteome</keyword>
<dbReference type="InterPro" id="IPR003439">
    <property type="entry name" value="ABC_transporter-like_ATP-bd"/>
</dbReference>
<evidence type="ECO:0000313" key="7">
    <source>
        <dbReference type="Proteomes" id="UP001197875"/>
    </source>
</evidence>
<dbReference type="CDD" id="cd03257">
    <property type="entry name" value="ABC_NikE_OppD_transporters"/>
    <property type="match status" value="1"/>
</dbReference>
<feature type="domain" description="ABC transporter" evidence="5">
    <location>
        <begin position="7"/>
        <end position="255"/>
    </location>
</feature>
<reference evidence="6 7" key="1">
    <citation type="submission" date="2021-10" db="EMBL/GenBank/DDBJ databases">
        <title>Anaerobic single-cell dispensing facilitates the cultivation of human gut bacteria.</title>
        <authorList>
            <person name="Afrizal A."/>
        </authorList>
    </citation>
    <scope>NUCLEOTIDE SEQUENCE [LARGE SCALE GENOMIC DNA]</scope>
    <source>
        <strain evidence="6 7">CLA-AA-H277</strain>
    </source>
</reference>
<dbReference type="PANTHER" id="PTHR43776">
    <property type="entry name" value="TRANSPORT ATP-BINDING PROTEIN"/>
    <property type="match status" value="1"/>
</dbReference>
<dbReference type="GO" id="GO:0016887">
    <property type="term" value="F:ATP hydrolysis activity"/>
    <property type="evidence" value="ECO:0007669"/>
    <property type="project" value="InterPro"/>
</dbReference>
<dbReference type="GO" id="GO:0005524">
    <property type="term" value="F:ATP binding"/>
    <property type="evidence" value="ECO:0007669"/>
    <property type="project" value="UniProtKB-KW"/>
</dbReference>
<evidence type="ECO:0000256" key="3">
    <source>
        <dbReference type="ARBA" id="ARBA00022741"/>
    </source>
</evidence>
<dbReference type="InterPro" id="IPR050319">
    <property type="entry name" value="ABC_transp_ATP-bind"/>
</dbReference>
<dbReference type="RefSeq" id="WP_227615580.1">
    <property type="nucleotide sequence ID" value="NZ_JAJEPR010000021.1"/>
</dbReference>
<dbReference type="Pfam" id="PF00005">
    <property type="entry name" value="ABC_tran"/>
    <property type="match status" value="1"/>
</dbReference>
<evidence type="ECO:0000256" key="4">
    <source>
        <dbReference type="ARBA" id="ARBA00022840"/>
    </source>
</evidence>
<keyword evidence="2" id="KW-0813">Transport</keyword>
<dbReference type="AlphaFoldDB" id="A0AAE3DTZ9"/>
<dbReference type="SMART" id="SM00382">
    <property type="entry name" value="AAA"/>
    <property type="match status" value="1"/>
</dbReference>
<organism evidence="6 7">
    <name type="scientific">Fusicatenibacter faecihominis</name>
    <dbReference type="NCBI Taxonomy" id="2881276"/>
    <lineage>
        <taxon>Bacteria</taxon>
        <taxon>Bacillati</taxon>
        <taxon>Bacillota</taxon>
        <taxon>Clostridia</taxon>
        <taxon>Lachnospirales</taxon>
        <taxon>Lachnospiraceae</taxon>
        <taxon>Fusicatenibacter</taxon>
    </lineage>
</organism>
<dbReference type="InterPro" id="IPR017871">
    <property type="entry name" value="ABC_transporter-like_CS"/>
</dbReference>
<keyword evidence="4 6" id="KW-0067">ATP-binding</keyword>
<dbReference type="EMBL" id="JAJEPR010000021">
    <property type="protein sequence ID" value="MCC2190501.1"/>
    <property type="molecule type" value="Genomic_DNA"/>
</dbReference>
<gene>
    <name evidence="6" type="ORF">LKD71_11930</name>
</gene>
<dbReference type="PROSITE" id="PS00211">
    <property type="entry name" value="ABC_TRANSPORTER_1"/>
    <property type="match status" value="1"/>
</dbReference>
<evidence type="ECO:0000259" key="5">
    <source>
        <dbReference type="PROSITE" id="PS50893"/>
    </source>
</evidence>
<evidence type="ECO:0000256" key="2">
    <source>
        <dbReference type="ARBA" id="ARBA00022448"/>
    </source>
</evidence>
<accession>A0AAE3DTZ9</accession>
<comment type="similarity">
    <text evidence="1">Belongs to the ABC transporter superfamily.</text>
</comment>